<name>A0A1C5GB23_MICEH</name>
<keyword evidence="2" id="KW-1185">Reference proteome</keyword>
<evidence type="ECO:0000313" key="1">
    <source>
        <dbReference type="EMBL" id="SCG17089.1"/>
    </source>
</evidence>
<gene>
    <name evidence="1" type="ORF">GA0070610_3393</name>
</gene>
<accession>A0A1C5GB23</accession>
<sequence length="128" mass="13829">MPHDQVLDDAIEAIVVDEQHSAFLAVIEDETPLPAAGTLLGSPVTVTSIDYTKEARGLVATCQGPDGTGEVTLADLAFSPDTVTAWIHAAYRRYLGLTPFPARPRPEWTWPSTWRCLSAGGRTRPAAR</sequence>
<dbReference type="EMBL" id="LT607733">
    <property type="protein sequence ID" value="SCG17089.1"/>
    <property type="molecule type" value="Genomic_DNA"/>
</dbReference>
<proteinExistence type="predicted"/>
<dbReference type="GeneID" id="95803135"/>
<evidence type="ECO:0000313" key="2">
    <source>
        <dbReference type="Proteomes" id="UP000198251"/>
    </source>
</evidence>
<dbReference type="RefSeq" id="WP_089000891.1">
    <property type="nucleotide sequence ID" value="NZ_JBFAAC010000016.1"/>
</dbReference>
<protein>
    <submittedName>
        <fullName evidence="1">Uncharacterized protein</fullName>
    </submittedName>
</protein>
<organism evidence="1 2">
    <name type="scientific">Micromonospora echinofusca</name>
    <dbReference type="NCBI Taxonomy" id="47858"/>
    <lineage>
        <taxon>Bacteria</taxon>
        <taxon>Bacillati</taxon>
        <taxon>Actinomycetota</taxon>
        <taxon>Actinomycetes</taxon>
        <taxon>Micromonosporales</taxon>
        <taxon>Micromonosporaceae</taxon>
        <taxon>Micromonospora</taxon>
    </lineage>
</organism>
<dbReference type="AlphaFoldDB" id="A0A1C5GB23"/>
<reference evidence="1 2" key="1">
    <citation type="submission" date="2016-06" db="EMBL/GenBank/DDBJ databases">
        <authorList>
            <person name="Kjaerup R.B."/>
            <person name="Dalgaard T.S."/>
            <person name="Juul-Madsen H.R."/>
        </authorList>
    </citation>
    <scope>NUCLEOTIDE SEQUENCE [LARGE SCALE GENOMIC DNA]</scope>
    <source>
        <strain evidence="1 2">DSM 43913</strain>
    </source>
</reference>
<dbReference type="Proteomes" id="UP000198251">
    <property type="component" value="Chromosome I"/>
</dbReference>